<sequence>MDRALLLFCLLGIGSLVQAQTIPSINPDEARLARCFEMLRSNPKQSVEIALEMLDRPALSPRVETRAQACLAFSRQLLGDHAGTAEAVDRVLAIADSGNLDETERLQAIVSISPLLQFLGRVTEALERLTEAQTLAIQLDDRSSQTIALFGIGNVHAIELGNNERALEYFQQVRDLAPPGTRLQLDGAYAHAYTLMLMGRHQQARPELERLLSDANRQAHGITVLRVRSHLAEVQRLDGDIAGASAVFETLHAEQHAVGDSAGEAITRLRLARVHLQTGELDRARTHAEAALLLMESGRFEMETMEALLLLAEVHEAAGAPAAALPLLRREREMAAARTQRQNMAQLAVLQDSIDDITSAHRSERQRIELGQANRRRDLALVALAMVILLVGVVGVHQRRTHTRLRHLSATDPLTGLLNRREMLRRLAALPAPADGQRMLLLLIDVDHFKSINTRHGHAEGDTVLAAISTWLTEACDAGDLVARWGGEEFLVARPATDLDGAARFAEHVRAGVRDGSVVLDDGQRVSVTVSIGAAPVPFFPGDPPHLPAGIRIADSALRAVKGSGRDGWAVLWGHAAGVSDATLASVEHDPMRAADNGWLRIQSSRPLQWPARALAAAALGDAAPE</sequence>
<dbReference type="PANTHER" id="PTHR45138">
    <property type="entry name" value="REGULATORY COMPONENTS OF SENSORY TRANSDUCTION SYSTEM"/>
    <property type="match status" value="1"/>
</dbReference>
<dbReference type="CDD" id="cd01949">
    <property type="entry name" value="GGDEF"/>
    <property type="match status" value="1"/>
</dbReference>
<dbReference type="Pfam" id="PF00990">
    <property type="entry name" value="GGDEF"/>
    <property type="match status" value="1"/>
</dbReference>
<feature type="chain" id="PRO_5046157346" description="diguanylate cyclase" evidence="4">
    <location>
        <begin position="20"/>
        <end position="626"/>
    </location>
</feature>
<keyword evidence="3" id="KW-0812">Transmembrane</keyword>
<proteinExistence type="predicted"/>
<dbReference type="Proteomes" id="UP001256588">
    <property type="component" value="Unassembled WGS sequence"/>
</dbReference>
<comment type="catalytic activity">
    <reaction evidence="2">
        <text>2 GTP = 3',3'-c-di-GMP + 2 diphosphate</text>
        <dbReference type="Rhea" id="RHEA:24898"/>
        <dbReference type="ChEBI" id="CHEBI:33019"/>
        <dbReference type="ChEBI" id="CHEBI:37565"/>
        <dbReference type="ChEBI" id="CHEBI:58805"/>
        <dbReference type="EC" id="2.7.7.65"/>
    </reaction>
</comment>
<dbReference type="EC" id="2.7.7.65" evidence="1"/>
<feature type="domain" description="GGDEF" evidence="5">
    <location>
        <begin position="437"/>
        <end position="574"/>
    </location>
</feature>
<dbReference type="PANTHER" id="PTHR45138:SF9">
    <property type="entry name" value="DIGUANYLATE CYCLASE DGCM-RELATED"/>
    <property type="match status" value="1"/>
</dbReference>
<organism evidence="6 7">
    <name type="scientific">Luteimonas terrae</name>
    <dbReference type="NCBI Taxonomy" id="1530191"/>
    <lineage>
        <taxon>Bacteria</taxon>
        <taxon>Pseudomonadati</taxon>
        <taxon>Pseudomonadota</taxon>
        <taxon>Gammaproteobacteria</taxon>
        <taxon>Lysobacterales</taxon>
        <taxon>Lysobacteraceae</taxon>
        <taxon>Luteimonas</taxon>
    </lineage>
</organism>
<name>A0ABU1XYA8_9GAMM</name>
<evidence type="ECO:0000256" key="3">
    <source>
        <dbReference type="SAM" id="Phobius"/>
    </source>
</evidence>
<dbReference type="InterPro" id="IPR011990">
    <property type="entry name" value="TPR-like_helical_dom_sf"/>
</dbReference>
<evidence type="ECO:0000256" key="1">
    <source>
        <dbReference type="ARBA" id="ARBA00012528"/>
    </source>
</evidence>
<keyword evidence="3" id="KW-1133">Transmembrane helix</keyword>
<keyword evidence="7" id="KW-1185">Reference proteome</keyword>
<feature type="transmembrane region" description="Helical" evidence="3">
    <location>
        <begin position="379"/>
        <end position="396"/>
    </location>
</feature>
<accession>A0ABU1XYA8</accession>
<dbReference type="EMBL" id="JAVDWO010000008">
    <property type="protein sequence ID" value="MDR7193588.1"/>
    <property type="molecule type" value="Genomic_DNA"/>
</dbReference>
<dbReference type="SMART" id="SM00267">
    <property type="entry name" value="GGDEF"/>
    <property type="match status" value="1"/>
</dbReference>
<dbReference type="Gene3D" id="3.30.70.270">
    <property type="match status" value="1"/>
</dbReference>
<dbReference type="InterPro" id="IPR029787">
    <property type="entry name" value="Nucleotide_cyclase"/>
</dbReference>
<protein>
    <recommendedName>
        <fullName evidence="1">diguanylate cyclase</fullName>
        <ecNumber evidence="1">2.7.7.65</ecNumber>
    </recommendedName>
</protein>
<dbReference type="NCBIfam" id="TIGR00254">
    <property type="entry name" value="GGDEF"/>
    <property type="match status" value="1"/>
</dbReference>
<evidence type="ECO:0000256" key="2">
    <source>
        <dbReference type="ARBA" id="ARBA00034247"/>
    </source>
</evidence>
<dbReference type="Gene3D" id="1.25.40.10">
    <property type="entry name" value="Tetratricopeptide repeat domain"/>
    <property type="match status" value="2"/>
</dbReference>
<reference evidence="6 7" key="1">
    <citation type="submission" date="2023-07" db="EMBL/GenBank/DDBJ databases">
        <title>Sorghum-associated microbial communities from plants grown in Nebraska, USA.</title>
        <authorList>
            <person name="Schachtman D."/>
        </authorList>
    </citation>
    <scope>NUCLEOTIDE SEQUENCE [LARGE SCALE GENOMIC DNA]</scope>
    <source>
        <strain evidence="6 7">4099</strain>
    </source>
</reference>
<dbReference type="InterPro" id="IPR050469">
    <property type="entry name" value="Diguanylate_Cyclase"/>
</dbReference>
<dbReference type="InterPro" id="IPR000160">
    <property type="entry name" value="GGDEF_dom"/>
</dbReference>
<gene>
    <name evidence="6" type="ORF">J2W68_002325</name>
</gene>
<dbReference type="PROSITE" id="PS50887">
    <property type="entry name" value="GGDEF"/>
    <property type="match status" value="1"/>
</dbReference>
<evidence type="ECO:0000259" key="5">
    <source>
        <dbReference type="PROSITE" id="PS50887"/>
    </source>
</evidence>
<keyword evidence="4" id="KW-0732">Signal</keyword>
<evidence type="ECO:0000313" key="7">
    <source>
        <dbReference type="Proteomes" id="UP001256588"/>
    </source>
</evidence>
<dbReference type="SUPFAM" id="SSF48452">
    <property type="entry name" value="TPR-like"/>
    <property type="match status" value="2"/>
</dbReference>
<evidence type="ECO:0000256" key="4">
    <source>
        <dbReference type="SAM" id="SignalP"/>
    </source>
</evidence>
<dbReference type="RefSeq" id="WP_310235975.1">
    <property type="nucleotide sequence ID" value="NZ_JAVDWO010000008.1"/>
</dbReference>
<comment type="caution">
    <text evidence="6">The sequence shown here is derived from an EMBL/GenBank/DDBJ whole genome shotgun (WGS) entry which is preliminary data.</text>
</comment>
<dbReference type="InterPro" id="IPR043128">
    <property type="entry name" value="Rev_trsase/Diguanyl_cyclase"/>
</dbReference>
<evidence type="ECO:0000313" key="6">
    <source>
        <dbReference type="EMBL" id="MDR7193588.1"/>
    </source>
</evidence>
<keyword evidence="3" id="KW-0472">Membrane</keyword>
<dbReference type="SUPFAM" id="SSF55073">
    <property type="entry name" value="Nucleotide cyclase"/>
    <property type="match status" value="1"/>
</dbReference>
<feature type="signal peptide" evidence="4">
    <location>
        <begin position="1"/>
        <end position="19"/>
    </location>
</feature>